<evidence type="ECO:0000313" key="2">
    <source>
        <dbReference type="EMBL" id="RXJ04440.1"/>
    </source>
</evidence>
<comment type="caution">
    <text evidence="2">The sequence shown here is derived from an EMBL/GenBank/DDBJ whole genome shotgun (WGS) entry which is preliminary data.</text>
</comment>
<dbReference type="PANTHER" id="PTHR43792:SF9">
    <property type="entry name" value="RIBOSOMAL-PROTEIN-ALANINE ACETYLTRANSFERASE"/>
    <property type="match status" value="1"/>
</dbReference>
<proteinExistence type="predicted"/>
<evidence type="ECO:0000313" key="3">
    <source>
        <dbReference type="Proteomes" id="UP000290649"/>
    </source>
</evidence>
<dbReference type="PANTHER" id="PTHR43792">
    <property type="entry name" value="GNAT FAMILY, PUTATIVE (AFU_ORTHOLOGUE AFUA_3G00765)-RELATED-RELATED"/>
    <property type="match status" value="1"/>
</dbReference>
<name>A0A4Q0VY84_9BACI</name>
<protein>
    <submittedName>
        <fullName evidence="2">N-acetyltransferase</fullName>
    </submittedName>
</protein>
<keyword evidence="3" id="KW-1185">Reference proteome</keyword>
<dbReference type="RefSeq" id="WP_129076783.1">
    <property type="nucleotide sequence ID" value="NZ_QOUX01000001.1"/>
</dbReference>
<evidence type="ECO:0000259" key="1">
    <source>
        <dbReference type="PROSITE" id="PS51186"/>
    </source>
</evidence>
<organism evidence="2 3">
    <name type="scientific">Anaerobacillus alkaliphilus</name>
    <dbReference type="NCBI Taxonomy" id="1548597"/>
    <lineage>
        <taxon>Bacteria</taxon>
        <taxon>Bacillati</taxon>
        <taxon>Bacillota</taxon>
        <taxon>Bacilli</taxon>
        <taxon>Bacillales</taxon>
        <taxon>Bacillaceae</taxon>
        <taxon>Anaerobacillus</taxon>
    </lineage>
</organism>
<sequence>MKISDVFYDLPTLETERILLRKFILNDANDMFQYSSVPEVSKFVPWETHKTVENSKDFISYILKQYEESKLAPWAIELKENRKVIGTIDFVAWFPQHYRAEIGFILSKEHWGSGLIPEAANKVIQFGFDSMELNKIKAPCMVENVQSQRVLQKLGMTLEGVMKNEYYIKGMFRDMAVYSLLKKDFQRN</sequence>
<dbReference type="InterPro" id="IPR016181">
    <property type="entry name" value="Acyl_CoA_acyltransferase"/>
</dbReference>
<dbReference type="GO" id="GO:0008999">
    <property type="term" value="F:protein-N-terminal-alanine acetyltransferase activity"/>
    <property type="evidence" value="ECO:0007669"/>
    <property type="project" value="TreeGrafter"/>
</dbReference>
<dbReference type="InterPro" id="IPR000182">
    <property type="entry name" value="GNAT_dom"/>
</dbReference>
<dbReference type="OrthoDB" id="9785602at2"/>
<dbReference type="AlphaFoldDB" id="A0A4Q0VY84"/>
<gene>
    <name evidence="2" type="ORF">DS745_03375</name>
</gene>
<keyword evidence="2" id="KW-0808">Transferase</keyword>
<dbReference type="Proteomes" id="UP000290649">
    <property type="component" value="Unassembled WGS sequence"/>
</dbReference>
<dbReference type="GO" id="GO:0005737">
    <property type="term" value="C:cytoplasm"/>
    <property type="evidence" value="ECO:0007669"/>
    <property type="project" value="TreeGrafter"/>
</dbReference>
<dbReference type="InterPro" id="IPR051531">
    <property type="entry name" value="N-acetyltransferase"/>
</dbReference>
<dbReference type="EMBL" id="QOUX01000001">
    <property type="protein sequence ID" value="RXJ04440.1"/>
    <property type="molecule type" value="Genomic_DNA"/>
</dbReference>
<dbReference type="SUPFAM" id="SSF55729">
    <property type="entry name" value="Acyl-CoA N-acyltransferases (Nat)"/>
    <property type="match status" value="1"/>
</dbReference>
<accession>A0A4Q0VY84</accession>
<dbReference type="PROSITE" id="PS51186">
    <property type="entry name" value="GNAT"/>
    <property type="match status" value="1"/>
</dbReference>
<dbReference type="Pfam" id="PF13302">
    <property type="entry name" value="Acetyltransf_3"/>
    <property type="match status" value="1"/>
</dbReference>
<dbReference type="Gene3D" id="3.40.630.30">
    <property type="match status" value="1"/>
</dbReference>
<feature type="domain" description="N-acetyltransferase" evidence="1">
    <location>
        <begin position="18"/>
        <end position="184"/>
    </location>
</feature>
<reference evidence="2 3" key="1">
    <citation type="journal article" date="2019" name="Int. J. Syst. Evol. Microbiol.">
        <title>Anaerobacillus alkaliphilus sp. nov., a novel alkaliphilic and moderately halophilic bacterium.</title>
        <authorList>
            <person name="Borsodi A.K."/>
            <person name="Aszalos J.M."/>
            <person name="Bihari P."/>
            <person name="Nagy I."/>
            <person name="Schumann P."/>
            <person name="Sproer C."/>
            <person name="Kovacs A.L."/>
            <person name="Boka K."/>
            <person name="Dobosy P."/>
            <person name="Ovari M."/>
            <person name="Szili-Kovacs T."/>
            <person name="Toth E."/>
        </authorList>
    </citation>
    <scope>NUCLEOTIDE SEQUENCE [LARGE SCALE GENOMIC DNA]</scope>
    <source>
        <strain evidence="2 3">B16-10</strain>
    </source>
</reference>